<accession>I4A4W2</accession>
<evidence type="ECO:0000259" key="1">
    <source>
        <dbReference type="Pfam" id="PF09369"/>
    </source>
</evidence>
<dbReference type="eggNOG" id="ENOG502Z7NV">
    <property type="taxonomic scope" value="Bacteria"/>
</dbReference>
<evidence type="ECO:0000313" key="2">
    <source>
        <dbReference type="EMBL" id="AFL98996.1"/>
    </source>
</evidence>
<gene>
    <name evidence="2" type="ordered locus">Desde_0538</name>
</gene>
<sequence length="658" mass="74200">MVNEPKKVKLGKGKVTHNVRAAQAILQYGVGAMVDFPDQTLMTAAPEYWSENDNELRRIREELRLIRDERLERQLGVDYFAIPHDKSHPNEQGIAYTRFPRWYFCPKCRRLEPLSFWLKEYRQKGGTRAEEKPDMEKPVCLGEACRGPRGKGINLVPARIVVACDAGHIDDFPWIEWVHAVAKKDVCGDPHLKFKTGVNSSAGLEGLTVSCENENCKAKATLEHSFDKNGLRRIPGYDCHGRMPWRNERESCGRIPQAKQRGASVVYYPKVDSSLVIPPYSDRLRTKIISSAEYIDFLSKVKDNDKYNPGTREVFINTRLNDWVSELSSSVHIEAEIIGPILITLLTQFDTEGENDASSEVYRQAEYSALNGSMLQTSVDDDFEREERNGDEYNIRGVSQVALLHKIREVRALVGFTRLDPASTGSLGMPPQDAGRFQCVKKPDTRWYPGYEVRGEGIFIQFDNDFIVNWLATNDHVESQITKLRKNAALNERLSGMKIDPKFIFLHTLSHLLIQRLSFESGYNSASLRERIYCDLDHPEFPMCGIFIYTACGDSEGTLGGLVRQGLPGRLRKVFASALESARWCSNDPVCGESGGQGRNAMNLAACHACALLPETSCEEFNVLLDRTLLIGRITDRNVGFFSSWLDGISKEESPNAL</sequence>
<feature type="domain" description="MrfA-like Zn-binding" evidence="1">
    <location>
        <begin position="509"/>
        <end position="610"/>
    </location>
</feature>
<dbReference type="Proteomes" id="UP000006053">
    <property type="component" value="Chromosome"/>
</dbReference>
<dbReference type="STRING" id="756499.Desde_0538"/>
<name>I4A4W2_DESDJ</name>
<evidence type="ECO:0000313" key="3">
    <source>
        <dbReference type="Proteomes" id="UP000006053"/>
    </source>
</evidence>
<proteinExistence type="predicted"/>
<dbReference type="AlphaFoldDB" id="I4A4W2"/>
<dbReference type="NCBIfam" id="NF038324">
    <property type="entry name" value="DrmB_fam"/>
    <property type="match status" value="1"/>
</dbReference>
<organism evidence="2 3">
    <name type="scientific">Desulfitobacterium dehalogenans (strain ATCC 51507 / DSM 9161 / JW/IU-DC1)</name>
    <dbReference type="NCBI Taxonomy" id="756499"/>
    <lineage>
        <taxon>Bacteria</taxon>
        <taxon>Bacillati</taxon>
        <taxon>Bacillota</taxon>
        <taxon>Clostridia</taxon>
        <taxon>Eubacteriales</taxon>
        <taxon>Desulfitobacteriaceae</taxon>
        <taxon>Desulfitobacterium</taxon>
    </lineage>
</organism>
<dbReference type="KEGG" id="ddh:Desde_0538"/>
<dbReference type="InterPro" id="IPR047721">
    <property type="entry name" value="DrmB"/>
</dbReference>
<reference evidence="3" key="1">
    <citation type="submission" date="2012-06" db="EMBL/GenBank/DDBJ databases">
        <title>Complete sequence of Desulfitobacterium dehalogenans ATCC 51507.</title>
        <authorList>
            <person name="Lucas S."/>
            <person name="Han J."/>
            <person name="Lapidus A."/>
            <person name="Cheng J.-F."/>
            <person name="Goodwin L."/>
            <person name="Pitluck S."/>
            <person name="Peters L."/>
            <person name="Ovchinnikova G."/>
            <person name="Teshima H."/>
            <person name="Detter J.C."/>
            <person name="Han C."/>
            <person name="Tapia R."/>
            <person name="Land M."/>
            <person name="Hauser L."/>
            <person name="Kyrpides N."/>
            <person name="Ivanova N."/>
            <person name="Pagani I."/>
            <person name="Kruse T."/>
            <person name="de Vos W.M."/>
            <person name="Smidt H."/>
            <person name="Woyke T."/>
        </authorList>
    </citation>
    <scope>NUCLEOTIDE SEQUENCE [LARGE SCALE GENOMIC DNA]</scope>
    <source>
        <strain evidence="3">ATCC 51507 / DSM 9161 / JW/IU-DC1</strain>
    </source>
</reference>
<dbReference type="InterPro" id="IPR018973">
    <property type="entry name" value="MZB"/>
</dbReference>
<protein>
    <recommendedName>
        <fullName evidence="1">MrfA-like Zn-binding domain-containing protein</fullName>
    </recommendedName>
</protein>
<dbReference type="HOGENOM" id="CLU_020062_0_0_9"/>
<dbReference type="EMBL" id="CP003348">
    <property type="protein sequence ID" value="AFL98996.1"/>
    <property type="molecule type" value="Genomic_DNA"/>
</dbReference>
<keyword evidence="3" id="KW-1185">Reference proteome</keyword>
<dbReference type="Pfam" id="PF09369">
    <property type="entry name" value="MZB"/>
    <property type="match status" value="1"/>
</dbReference>
<dbReference type="RefSeq" id="WP_014792490.1">
    <property type="nucleotide sequence ID" value="NC_018017.1"/>
</dbReference>
<reference evidence="2 3" key="2">
    <citation type="journal article" date="2015" name="J. Bacteriol.">
        <title>Genomic, proteomic, and biochemical analysis of the organohalide respiratory pathway in Desulfitobacterium dehalogenans.</title>
        <authorList>
            <person name="Kruse T."/>
            <person name="van de Pas B.A."/>
            <person name="Atteia A."/>
            <person name="Krab K."/>
            <person name="Hagen W.R."/>
            <person name="Goodwin L."/>
            <person name="Chain P."/>
            <person name="Boeren S."/>
            <person name="Maphosa F."/>
            <person name="Schraa G."/>
            <person name="de Vos W.M."/>
            <person name="van der Oost J."/>
            <person name="Smidt H."/>
            <person name="Stams A.J."/>
        </authorList>
    </citation>
    <scope>NUCLEOTIDE SEQUENCE [LARGE SCALE GENOMIC DNA]</scope>
    <source>
        <strain evidence="3">ATCC 51507 / DSM 9161 / JW/IU-DC1</strain>
    </source>
</reference>